<dbReference type="EMBL" id="NEXE01000282">
    <property type="protein sequence ID" value="PSN84667.1"/>
    <property type="molecule type" value="Genomic_DNA"/>
</dbReference>
<evidence type="ECO:0000256" key="1">
    <source>
        <dbReference type="SAM" id="Phobius"/>
    </source>
</evidence>
<evidence type="ECO:0000313" key="2">
    <source>
        <dbReference type="EMBL" id="PSN84667.1"/>
    </source>
</evidence>
<protein>
    <submittedName>
        <fullName evidence="2">Uncharacterized protein</fullName>
    </submittedName>
</protein>
<comment type="caution">
    <text evidence="2">The sequence shown here is derived from an EMBL/GenBank/DDBJ whole genome shotgun (WGS) entry which is preliminary data.</text>
</comment>
<feature type="transmembrane region" description="Helical" evidence="1">
    <location>
        <begin position="72"/>
        <end position="96"/>
    </location>
</feature>
<evidence type="ECO:0000313" key="3">
    <source>
        <dbReference type="Proteomes" id="UP000240322"/>
    </source>
</evidence>
<accession>A0A2R6AE54</accession>
<keyword evidence="1" id="KW-0812">Transmembrane</keyword>
<reference evidence="2 3" key="1">
    <citation type="submission" date="2017-04" db="EMBL/GenBank/DDBJ databases">
        <title>Novel microbial lineages endemic to geothermal iron-oxide mats fill important gaps in the evolutionary history of Archaea.</title>
        <authorList>
            <person name="Jay Z.J."/>
            <person name="Beam J.P."/>
            <person name="Dlakic M."/>
            <person name="Rusch D.B."/>
            <person name="Kozubal M.A."/>
            <person name="Inskeep W.P."/>
        </authorList>
    </citation>
    <scope>NUCLEOTIDE SEQUENCE [LARGE SCALE GENOMIC DNA]</scope>
    <source>
        <strain evidence="2">OSP_D</strain>
    </source>
</reference>
<keyword evidence="1" id="KW-1133">Transmembrane helix</keyword>
<gene>
    <name evidence="2" type="ORF">B9Q03_13040</name>
</gene>
<organism evidence="2 3">
    <name type="scientific">Candidatus Marsarchaeota G2 archaeon OSP_D</name>
    <dbReference type="NCBI Taxonomy" id="1978157"/>
    <lineage>
        <taxon>Archaea</taxon>
        <taxon>Candidatus Marsarchaeota</taxon>
        <taxon>Candidatus Marsarchaeota group 2</taxon>
    </lineage>
</organism>
<name>A0A2R6AE54_9ARCH</name>
<keyword evidence="1" id="KW-0472">Membrane</keyword>
<dbReference type="AlphaFoldDB" id="A0A2R6AE54"/>
<proteinExistence type="predicted"/>
<sequence>MKSWWGALIQLLLSAVAAYFGYWYLLAAPALALGALGSGEVRATHLGVSSLVGVGLIIAIDSGGGGISQAALLSRIVGVPGGLALPLLLTLIYSFALGALGGYAGSAVTAKH</sequence>
<dbReference type="Proteomes" id="UP000240322">
    <property type="component" value="Unassembled WGS sequence"/>
</dbReference>